<comment type="caution">
    <text evidence="7">The sequence shown here is derived from an EMBL/GenBank/DDBJ whole genome shotgun (WGS) entry which is preliminary data.</text>
</comment>
<evidence type="ECO:0000256" key="3">
    <source>
        <dbReference type="ARBA" id="ARBA00022692"/>
    </source>
</evidence>
<feature type="transmembrane region" description="Helical" evidence="6">
    <location>
        <begin position="28"/>
        <end position="48"/>
    </location>
</feature>
<organism evidence="7 8">
    <name type="scientific">Pelistega ratti</name>
    <dbReference type="NCBI Taxonomy" id="2652177"/>
    <lineage>
        <taxon>Bacteria</taxon>
        <taxon>Pseudomonadati</taxon>
        <taxon>Pseudomonadota</taxon>
        <taxon>Betaproteobacteria</taxon>
        <taxon>Burkholderiales</taxon>
        <taxon>Alcaligenaceae</taxon>
        <taxon>Pelistega</taxon>
    </lineage>
</organism>
<dbReference type="Proteomes" id="UP000477651">
    <property type="component" value="Unassembled WGS sequence"/>
</dbReference>
<evidence type="ECO:0000256" key="6">
    <source>
        <dbReference type="SAM" id="Phobius"/>
    </source>
</evidence>
<keyword evidence="5 6" id="KW-0472">Membrane</keyword>
<name>A0A6L9Y4V4_9BURK</name>
<accession>A0A6L9Y4V4</accession>
<evidence type="ECO:0000313" key="7">
    <source>
        <dbReference type="EMBL" id="NEN75393.1"/>
    </source>
</evidence>
<evidence type="ECO:0000313" key="8">
    <source>
        <dbReference type="Proteomes" id="UP000477651"/>
    </source>
</evidence>
<dbReference type="AlphaFoldDB" id="A0A6L9Y4V4"/>
<evidence type="ECO:0000256" key="1">
    <source>
        <dbReference type="ARBA" id="ARBA00004370"/>
    </source>
</evidence>
<keyword evidence="8" id="KW-1185">Reference proteome</keyword>
<comment type="subcellular location">
    <subcellularLocation>
        <location evidence="1">Membrane</location>
    </subcellularLocation>
</comment>
<evidence type="ECO:0000256" key="4">
    <source>
        <dbReference type="ARBA" id="ARBA00022989"/>
    </source>
</evidence>
<keyword evidence="3 6" id="KW-0812">Transmembrane</keyword>
<keyword evidence="4 6" id="KW-1133">Transmembrane helix</keyword>
<sequence>MRLLLALIFPWLVFFTIKRPFSGIICLILQFTLIGWIPASIWAIYALSQYKTDKKIKKALNQHNKDLI</sequence>
<comment type="similarity">
    <text evidence="2">Belongs to the UPF0057 (PMP3) family.</text>
</comment>
<evidence type="ECO:0000256" key="5">
    <source>
        <dbReference type="ARBA" id="ARBA00023136"/>
    </source>
</evidence>
<dbReference type="RefSeq" id="WP_163764077.1">
    <property type="nucleotide sequence ID" value="NZ_JAAGYR010000005.1"/>
</dbReference>
<reference evidence="7 8" key="1">
    <citation type="submission" date="2020-02" db="EMBL/GenBank/DDBJ databases">
        <title>Pelistega sp. NLN82 were isolated from wild rodents of the Hainan Island.</title>
        <authorList>
            <person name="Niu N."/>
            <person name="Zhou J."/>
        </authorList>
    </citation>
    <scope>NUCLEOTIDE SEQUENCE [LARGE SCALE GENOMIC DNA]</scope>
    <source>
        <strain evidence="7 8">NLN82</strain>
    </source>
</reference>
<protein>
    <submittedName>
        <fullName evidence="7">YqaE/Pmp3 family membrane protein</fullName>
    </submittedName>
</protein>
<proteinExistence type="inferred from homology"/>
<gene>
    <name evidence="7" type="ORF">F9B74_03500</name>
</gene>
<evidence type="ECO:0000256" key="2">
    <source>
        <dbReference type="ARBA" id="ARBA00009530"/>
    </source>
</evidence>
<dbReference type="EMBL" id="JAAGYR010000005">
    <property type="protein sequence ID" value="NEN75393.1"/>
    <property type="molecule type" value="Genomic_DNA"/>
</dbReference>
<dbReference type="InterPro" id="IPR000612">
    <property type="entry name" value="PMP3"/>
</dbReference>
<dbReference type="GO" id="GO:0016020">
    <property type="term" value="C:membrane"/>
    <property type="evidence" value="ECO:0007669"/>
    <property type="project" value="UniProtKB-SubCell"/>
</dbReference>
<dbReference type="Pfam" id="PF01679">
    <property type="entry name" value="Pmp3"/>
    <property type="match status" value="1"/>
</dbReference>